<dbReference type="InterPro" id="IPR038737">
    <property type="entry name" value="SF3b_su1-like"/>
</dbReference>
<dbReference type="GO" id="GO:0000245">
    <property type="term" value="P:spliceosomal complex assembly"/>
    <property type="evidence" value="ECO:0007669"/>
    <property type="project" value="InterPro"/>
</dbReference>
<dbReference type="GO" id="GO:0003729">
    <property type="term" value="F:mRNA binding"/>
    <property type="evidence" value="ECO:0007669"/>
    <property type="project" value="InterPro"/>
</dbReference>
<comment type="caution">
    <text evidence="1">The sequence shown here is derived from an EMBL/GenBank/DDBJ whole genome shotgun (WGS) entry which is preliminary data.</text>
</comment>
<evidence type="ECO:0000313" key="1">
    <source>
        <dbReference type="EMBL" id="RXI09264.1"/>
    </source>
</evidence>
<accession>A0A498KS47</accession>
<reference evidence="1 2" key="1">
    <citation type="submission" date="2018-10" db="EMBL/GenBank/DDBJ databases">
        <title>A high-quality apple genome assembly.</title>
        <authorList>
            <person name="Hu J."/>
        </authorList>
    </citation>
    <scope>NUCLEOTIDE SEQUENCE [LARGE SCALE GENOMIC DNA]</scope>
    <source>
        <strain evidence="2">cv. HFTH1</strain>
        <tissue evidence="1">Young leaf</tissue>
    </source>
</reference>
<dbReference type="Proteomes" id="UP000290289">
    <property type="component" value="Chromosome 1"/>
</dbReference>
<protein>
    <submittedName>
        <fullName evidence="1">Uncharacterized protein</fullName>
    </submittedName>
</protein>
<proteinExistence type="predicted"/>
<keyword evidence="2" id="KW-1185">Reference proteome</keyword>
<dbReference type="AlphaFoldDB" id="A0A498KS47"/>
<evidence type="ECO:0000313" key="2">
    <source>
        <dbReference type="Proteomes" id="UP000290289"/>
    </source>
</evidence>
<dbReference type="PANTHER" id="PTHR12097">
    <property type="entry name" value="SPLICING FACTOR 3B, SUBUNIT 1-RELATED"/>
    <property type="match status" value="1"/>
</dbReference>
<dbReference type="EMBL" id="RDQH01000327">
    <property type="protein sequence ID" value="RXI09264.1"/>
    <property type="molecule type" value="Genomic_DNA"/>
</dbReference>
<gene>
    <name evidence="1" type="ORF">DVH24_033881</name>
</gene>
<dbReference type="STRING" id="3750.A0A498KS47"/>
<name>A0A498KS47_MALDO</name>
<sequence>MASDDKIEKTQKEKKRMAKQLACLTSVTFNTDLYGSTDKGAYVLSIPVNNDDDNAEAMDNEIARRMAVSYTAPKLVLNERSRGDDADEDLRIIDREDDYRQWRLNRIILLEWHDPCAFGEKTPDPSVRTYADVMREEALKREKDETLKLIAKKMKEREEGMALIFLFQSPIGTHFWRLTGLGCG</sequence>
<organism evidence="1 2">
    <name type="scientific">Malus domestica</name>
    <name type="common">Apple</name>
    <name type="synonym">Pyrus malus</name>
    <dbReference type="NCBI Taxonomy" id="3750"/>
    <lineage>
        <taxon>Eukaryota</taxon>
        <taxon>Viridiplantae</taxon>
        <taxon>Streptophyta</taxon>
        <taxon>Embryophyta</taxon>
        <taxon>Tracheophyta</taxon>
        <taxon>Spermatophyta</taxon>
        <taxon>Magnoliopsida</taxon>
        <taxon>eudicotyledons</taxon>
        <taxon>Gunneridae</taxon>
        <taxon>Pentapetalae</taxon>
        <taxon>rosids</taxon>
        <taxon>fabids</taxon>
        <taxon>Rosales</taxon>
        <taxon>Rosaceae</taxon>
        <taxon>Amygdaloideae</taxon>
        <taxon>Maleae</taxon>
        <taxon>Malus</taxon>
    </lineage>
</organism>